<feature type="region of interest" description="Disordered" evidence="1">
    <location>
        <begin position="69"/>
        <end position="90"/>
    </location>
</feature>
<evidence type="ECO:0000313" key="2">
    <source>
        <dbReference type="EMBL" id="KZT76900.1"/>
    </source>
</evidence>
<dbReference type="Proteomes" id="UP000250235">
    <property type="component" value="Unassembled WGS sequence"/>
</dbReference>
<sequence length="90" mass="10263">MGQRRNFRGRPAATRRLSRDERPGSIDHRPSSHRLRAIKKSAASAPPRRAPCAASAQASRALIRTAVKMGRRHTRRRRGRCDDEISSFRF</sequence>
<protein>
    <submittedName>
        <fullName evidence="2">Uncharacterized protein</fullName>
    </submittedName>
</protein>
<dbReference type="AlphaFoldDB" id="A0A2Z7A1X4"/>
<reference evidence="2 3" key="1">
    <citation type="journal article" date="2015" name="Proc. Natl. Acad. Sci. U.S.A.">
        <title>The resurrection genome of Boea hygrometrica: A blueprint for survival of dehydration.</title>
        <authorList>
            <person name="Xiao L."/>
            <person name="Yang G."/>
            <person name="Zhang L."/>
            <person name="Yang X."/>
            <person name="Zhao S."/>
            <person name="Ji Z."/>
            <person name="Zhou Q."/>
            <person name="Hu M."/>
            <person name="Wang Y."/>
            <person name="Chen M."/>
            <person name="Xu Y."/>
            <person name="Jin H."/>
            <person name="Xiao X."/>
            <person name="Hu G."/>
            <person name="Bao F."/>
            <person name="Hu Y."/>
            <person name="Wan P."/>
            <person name="Li L."/>
            <person name="Deng X."/>
            <person name="Kuang T."/>
            <person name="Xiang C."/>
            <person name="Zhu J.K."/>
            <person name="Oliver M.J."/>
            <person name="He Y."/>
        </authorList>
    </citation>
    <scope>NUCLEOTIDE SEQUENCE [LARGE SCALE GENOMIC DNA]</scope>
    <source>
        <strain evidence="3">cv. XS01</strain>
    </source>
</reference>
<feature type="compositionally biased region" description="Basic residues" evidence="1">
    <location>
        <begin position="69"/>
        <end position="79"/>
    </location>
</feature>
<organism evidence="2 3">
    <name type="scientific">Dorcoceras hygrometricum</name>
    <dbReference type="NCBI Taxonomy" id="472368"/>
    <lineage>
        <taxon>Eukaryota</taxon>
        <taxon>Viridiplantae</taxon>
        <taxon>Streptophyta</taxon>
        <taxon>Embryophyta</taxon>
        <taxon>Tracheophyta</taxon>
        <taxon>Spermatophyta</taxon>
        <taxon>Magnoliopsida</taxon>
        <taxon>eudicotyledons</taxon>
        <taxon>Gunneridae</taxon>
        <taxon>Pentapetalae</taxon>
        <taxon>asterids</taxon>
        <taxon>lamiids</taxon>
        <taxon>Lamiales</taxon>
        <taxon>Gesneriaceae</taxon>
        <taxon>Didymocarpoideae</taxon>
        <taxon>Trichosporeae</taxon>
        <taxon>Loxocarpinae</taxon>
        <taxon>Dorcoceras</taxon>
    </lineage>
</organism>
<proteinExistence type="predicted"/>
<feature type="region of interest" description="Disordered" evidence="1">
    <location>
        <begin position="1"/>
        <end position="35"/>
    </location>
</feature>
<gene>
    <name evidence="2" type="ORF">F511_46076</name>
</gene>
<feature type="compositionally biased region" description="Basic and acidic residues" evidence="1">
    <location>
        <begin position="17"/>
        <end position="30"/>
    </location>
</feature>
<evidence type="ECO:0000313" key="3">
    <source>
        <dbReference type="Proteomes" id="UP000250235"/>
    </source>
</evidence>
<evidence type="ECO:0000256" key="1">
    <source>
        <dbReference type="SAM" id="MobiDB-lite"/>
    </source>
</evidence>
<accession>A0A2Z7A1X4</accession>
<name>A0A2Z7A1X4_9LAMI</name>
<dbReference type="EMBL" id="KV084282">
    <property type="protein sequence ID" value="KZT76900.1"/>
    <property type="molecule type" value="Genomic_DNA"/>
</dbReference>
<keyword evidence="3" id="KW-1185">Reference proteome</keyword>